<evidence type="ECO:0000313" key="2">
    <source>
        <dbReference type="Proteomes" id="UP001054837"/>
    </source>
</evidence>
<proteinExistence type="predicted"/>
<dbReference type="EMBL" id="BPLQ01000392">
    <property type="protein sequence ID" value="GIX70788.1"/>
    <property type="molecule type" value="Genomic_DNA"/>
</dbReference>
<accession>A0AAV4MFY4</accession>
<dbReference type="AlphaFoldDB" id="A0AAV4MFY4"/>
<reference evidence="1 2" key="1">
    <citation type="submission" date="2021-06" db="EMBL/GenBank/DDBJ databases">
        <title>Caerostris darwini draft genome.</title>
        <authorList>
            <person name="Kono N."/>
            <person name="Arakawa K."/>
        </authorList>
    </citation>
    <scope>NUCLEOTIDE SEQUENCE [LARGE SCALE GENOMIC DNA]</scope>
</reference>
<gene>
    <name evidence="1" type="ORF">CDAR_172601</name>
</gene>
<keyword evidence="2" id="KW-1185">Reference proteome</keyword>
<comment type="caution">
    <text evidence="1">The sequence shown here is derived from an EMBL/GenBank/DDBJ whole genome shotgun (WGS) entry which is preliminary data.</text>
</comment>
<organism evidence="1 2">
    <name type="scientific">Caerostris darwini</name>
    <dbReference type="NCBI Taxonomy" id="1538125"/>
    <lineage>
        <taxon>Eukaryota</taxon>
        <taxon>Metazoa</taxon>
        <taxon>Ecdysozoa</taxon>
        <taxon>Arthropoda</taxon>
        <taxon>Chelicerata</taxon>
        <taxon>Arachnida</taxon>
        <taxon>Araneae</taxon>
        <taxon>Araneomorphae</taxon>
        <taxon>Entelegynae</taxon>
        <taxon>Araneoidea</taxon>
        <taxon>Araneidae</taxon>
        <taxon>Caerostris</taxon>
    </lineage>
</organism>
<protein>
    <submittedName>
        <fullName evidence="1">Uncharacterized protein</fullName>
    </submittedName>
</protein>
<sequence>MLYRTEGSISYSLKFPLRKMQLIFGNGVSLEGHLMSKDEIWISTLRIDERHLAAEAEEHEKQIYDMHAATMDASETIYFHEICDKSSRRYFPESETTDLSGAHWTDVEMDFLMHFGALLNRLMLLRFVKCGGRLICGRIRRVFRKVSRSFRGEVEYF</sequence>
<dbReference type="Proteomes" id="UP001054837">
    <property type="component" value="Unassembled WGS sequence"/>
</dbReference>
<evidence type="ECO:0000313" key="1">
    <source>
        <dbReference type="EMBL" id="GIX70788.1"/>
    </source>
</evidence>
<name>A0AAV4MFY4_9ARAC</name>